<gene>
    <name evidence="2" type="ORF">AVEN_264028_1</name>
</gene>
<dbReference type="EMBL" id="BGPR01036197">
    <property type="protein sequence ID" value="GBO11301.1"/>
    <property type="molecule type" value="Genomic_DNA"/>
</dbReference>
<evidence type="ECO:0000313" key="3">
    <source>
        <dbReference type="Proteomes" id="UP000499080"/>
    </source>
</evidence>
<proteinExistence type="predicted"/>
<reference evidence="2 3" key="1">
    <citation type="journal article" date="2019" name="Sci. Rep.">
        <title>Orb-weaving spider Araneus ventricosus genome elucidates the spidroin gene catalogue.</title>
        <authorList>
            <person name="Kono N."/>
            <person name="Nakamura H."/>
            <person name="Ohtoshi R."/>
            <person name="Moran D.A.P."/>
            <person name="Shinohara A."/>
            <person name="Yoshida Y."/>
            <person name="Fujiwara M."/>
            <person name="Mori M."/>
            <person name="Tomita M."/>
            <person name="Arakawa K."/>
        </authorList>
    </citation>
    <scope>NUCLEOTIDE SEQUENCE [LARGE SCALE GENOMIC DNA]</scope>
</reference>
<keyword evidence="3" id="KW-1185">Reference proteome</keyword>
<evidence type="ECO:0000256" key="1">
    <source>
        <dbReference type="SAM" id="MobiDB-lite"/>
    </source>
</evidence>
<protein>
    <submittedName>
        <fullName evidence="2">Uncharacterized protein</fullName>
    </submittedName>
</protein>
<dbReference type="AlphaFoldDB" id="A0A4Y2UGR6"/>
<accession>A0A4Y2UGR6</accession>
<feature type="compositionally biased region" description="Basic residues" evidence="1">
    <location>
        <begin position="32"/>
        <end position="42"/>
    </location>
</feature>
<feature type="region of interest" description="Disordered" evidence="1">
    <location>
        <begin position="19"/>
        <end position="43"/>
    </location>
</feature>
<organism evidence="2 3">
    <name type="scientific">Araneus ventricosus</name>
    <name type="common">Orbweaver spider</name>
    <name type="synonym">Epeira ventricosa</name>
    <dbReference type="NCBI Taxonomy" id="182803"/>
    <lineage>
        <taxon>Eukaryota</taxon>
        <taxon>Metazoa</taxon>
        <taxon>Ecdysozoa</taxon>
        <taxon>Arthropoda</taxon>
        <taxon>Chelicerata</taxon>
        <taxon>Arachnida</taxon>
        <taxon>Araneae</taxon>
        <taxon>Araneomorphae</taxon>
        <taxon>Entelegynae</taxon>
        <taxon>Araneoidea</taxon>
        <taxon>Araneidae</taxon>
        <taxon>Araneus</taxon>
    </lineage>
</organism>
<comment type="caution">
    <text evidence="2">The sequence shown here is derived from an EMBL/GenBank/DDBJ whole genome shotgun (WGS) entry which is preliminary data.</text>
</comment>
<evidence type="ECO:0000313" key="2">
    <source>
        <dbReference type="EMBL" id="GBO11301.1"/>
    </source>
</evidence>
<sequence>MSGLLYLYGLAMDSGLQKKNHQALKQPGVKQPGKKKQKRRGSSRLSVYIYPRCHKTIHNYDEDREGGCQRRGPIRIRFSVLMKFLKAPIDGPIRISC</sequence>
<dbReference type="Proteomes" id="UP000499080">
    <property type="component" value="Unassembled WGS sequence"/>
</dbReference>
<name>A0A4Y2UGR6_ARAVE</name>